<feature type="chain" id="PRO_5035913103" description="CUB domain-containing protein" evidence="4">
    <location>
        <begin position="24"/>
        <end position="295"/>
    </location>
</feature>
<reference evidence="6 7" key="1">
    <citation type="submission" date="2019-07" db="EMBL/GenBank/DDBJ databases">
        <title>Annotation for the trematode Paragonimus westermani.</title>
        <authorList>
            <person name="Choi Y.-J."/>
        </authorList>
    </citation>
    <scope>NUCLEOTIDE SEQUENCE [LARGE SCALE GENOMIC DNA]</scope>
    <source>
        <strain evidence="6">180907_Pwestermani</strain>
    </source>
</reference>
<evidence type="ECO:0000313" key="7">
    <source>
        <dbReference type="Proteomes" id="UP000699462"/>
    </source>
</evidence>
<keyword evidence="1" id="KW-0677">Repeat</keyword>
<dbReference type="InterPro" id="IPR000859">
    <property type="entry name" value="CUB_dom"/>
</dbReference>
<dbReference type="Proteomes" id="UP000699462">
    <property type="component" value="Unassembled WGS sequence"/>
</dbReference>
<protein>
    <recommendedName>
        <fullName evidence="5">CUB domain-containing protein</fullName>
    </recommendedName>
</protein>
<feature type="domain" description="CUB" evidence="5">
    <location>
        <begin position="157"/>
        <end position="274"/>
    </location>
</feature>
<name>A0A8T0DCE7_9TREM</name>
<dbReference type="OrthoDB" id="5975444at2759"/>
<dbReference type="Gene3D" id="2.60.120.290">
    <property type="entry name" value="Spermadhesin, CUB domain"/>
    <property type="match status" value="2"/>
</dbReference>
<gene>
    <name evidence="6" type="ORF">P879_09888</name>
</gene>
<dbReference type="PROSITE" id="PS01180">
    <property type="entry name" value="CUB"/>
    <property type="match status" value="2"/>
</dbReference>
<evidence type="ECO:0000256" key="1">
    <source>
        <dbReference type="ARBA" id="ARBA00022737"/>
    </source>
</evidence>
<dbReference type="InterPro" id="IPR035914">
    <property type="entry name" value="Sperma_CUB_dom_sf"/>
</dbReference>
<comment type="caution">
    <text evidence="3">Lacks conserved residue(s) required for the propagation of feature annotation.</text>
</comment>
<evidence type="ECO:0000256" key="3">
    <source>
        <dbReference type="PROSITE-ProRule" id="PRU00059"/>
    </source>
</evidence>
<dbReference type="Pfam" id="PF00431">
    <property type="entry name" value="CUB"/>
    <property type="match status" value="1"/>
</dbReference>
<accession>A0A8T0DCE7</accession>
<evidence type="ECO:0000259" key="5">
    <source>
        <dbReference type="PROSITE" id="PS01180"/>
    </source>
</evidence>
<evidence type="ECO:0000256" key="2">
    <source>
        <dbReference type="ARBA" id="ARBA00023157"/>
    </source>
</evidence>
<feature type="signal peptide" evidence="4">
    <location>
        <begin position="1"/>
        <end position="23"/>
    </location>
</feature>
<dbReference type="AlphaFoldDB" id="A0A8T0DCE7"/>
<dbReference type="EMBL" id="JTDF01007450">
    <property type="protein sequence ID" value="KAF8565016.1"/>
    <property type="molecule type" value="Genomic_DNA"/>
</dbReference>
<feature type="domain" description="CUB" evidence="5">
    <location>
        <begin position="6"/>
        <end position="140"/>
    </location>
</feature>
<sequence length="295" mass="32694">MCRDWCSSMLLLTIIVSMQPLLTENKSHFFVNQNSGTFVSPNYPANYPPRSFEMWQITVAADQRISLILDPFFLEISGGAADSYDVFVVFDGVPCSTPVIGLYTGIGNETITSTENQLSAILISDNSFEETGFNATFESIKNDRSVPSTTKTATRVCGGILKKRSGVINKRRSALGNLCIWRISVGANLKITLTVEEATVQRNYGWFRVFDGENCNANVISFELGQSPNLPKNITSTGNNLVIMTYGIRMKAQYNTGSDESSKKIDLEAKILVFRSPQLVHFVVLFAFVFSELDV</sequence>
<dbReference type="SUPFAM" id="SSF49854">
    <property type="entry name" value="Spermadhesin, CUB domain"/>
    <property type="match status" value="2"/>
</dbReference>
<keyword evidence="2" id="KW-1015">Disulfide bond</keyword>
<dbReference type="PANTHER" id="PTHR24251">
    <property type="entry name" value="OVOCHYMASE-RELATED"/>
    <property type="match status" value="1"/>
</dbReference>
<evidence type="ECO:0000256" key="4">
    <source>
        <dbReference type="SAM" id="SignalP"/>
    </source>
</evidence>
<dbReference type="CDD" id="cd00041">
    <property type="entry name" value="CUB"/>
    <property type="match status" value="1"/>
</dbReference>
<keyword evidence="4" id="KW-0732">Signal</keyword>
<evidence type="ECO:0000313" key="6">
    <source>
        <dbReference type="EMBL" id="KAF8565016.1"/>
    </source>
</evidence>
<keyword evidence="7" id="KW-1185">Reference proteome</keyword>
<dbReference type="SMART" id="SM00042">
    <property type="entry name" value="CUB"/>
    <property type="match status" value="1"/>
</dbReference>
<comment type="caution">
    <text evidence="6">The sequence shown here is derived from an EMBL/GenBank/DDBJ whole genome shotgun (WGS) entry which is preliminary data.</text>
</comment>
<proteinExistence type="predicted"/>
<organism evidence="6 7">
    <name type="scientific">Paragonimus westermani</name>
    <dbReference type="NCBI Taxonomy" id="34504"/>
    <lineage>
        <taxon>Eukaryota</taxon>
        <taxon>Metazoa</taxon>
        <taxon>Spiralia</taxon>
        <taxon>Lophotrochozoa</taxon>
        <taxon>Platyhelminthes</taxon>
        <taxon>Trematoda</taxon>
        <taxon>Digenea</taxon>
        <taxon>Plagiorchiida</taxon>
        <taxon>Troglotremata</taxon>
        <taxon>Troglotrematidae</taxon>
        <taxon>Paragonimus</taxon>
    </lineage>
</organism>